<dbReference type="EMBL" id="HBGU01062020">
    <property type="protein sequence ID" value="CAD9518433.1"/>
    <property type="molecule type" value="Transcribed_RNA"/>
</dbReference>
<organism evidence="2">
    <name type="scientific">Haptolina brevifila</name>
    <dbReference type="NCBI Taxonomy" id="156173"/>
    <lineage>
        <taxon>Eukaryota</taxon>
        <taxon>Haptista</taxon>
        <taxon>Haptophyta</taxon>
        <taxon>Prymnesiophyceae</taxon>
        <taxon>Prymnesiales</taxon>
        <taxon>Prymnesiaceae</taxon>
        <taxon>Haptolina</taxon>
    </lineage>
</organism>
<sequence>MASALKSQGGEAWFIEISRDYEKRRNALRDLSRQPSHGDDDTVPSAAFTSFRTAASTLRSAIAMRSGRSPGRKLTEGGAEWPAEGAGAEDEATDEIPTDELFSTMQGQWVEVECLLRCQLRSPEALAEARQRVSSSLEFDVLLGQRAASSGVLKGAIFQGLLAFADGRSESTAESVGIEMSDGDWEELSGSADTLRKLVRIKVQDDNDLKAANSALSSCDEFFRNLELYSTREKIEEITVLSKLEEAF</sequence>
<gene>
    <name evidence="2" type="ORF">CBRE1094_LOCUS33783</name>
</gene>
<evidence type="ECO:0000256" key="1">
    <source>
        <dbReference type="SAM" id="MobiDB-lite"/>
    </source>
</evidence>
<name>A0A7S2IFW4_9EUKA</name>
<reference evidence="2" key="1">
    <citation type="submission" date="2021-01" db="EMBL/GenBank/DDBJ databases">
        <authorList>
            <person name="Corre E."/>
            <person name="Pelletier E."/>
            <person name="Niang G."/>
            <person name="Scheremetjew M."/>
            <person name="Finn R."/>
            <person name="Kale V."/>
            <person name="Holt S."/>
            <person name="Cochrane G."/>
            <person name="Meng A."/>
            <person name="Brown T."/>
            <person name="Cohen L."/>
        </authorList>
    </citation>
    <scope>NUCLEOTIDE SEQUENCE</scope>
    <source>
        <strain evidence="2">UTEX LB 985</strain>
    </source>
</reference>
<accession>A0A7S2IFW4</accession>
<proteinExistence type="predicted"/>
<feature type="compositionally biased region" description="Low complexity" evidence="1">
    <location>
        <begin position="76"/>
        <end position="86"/>
    </location>
</feature>
<evidence type="ECO:0000313" key="2">
    <source>
        <dbReference type="EMBL" id="CAD9518433.1"/>
    </source>
</evidence>
<protein>
    <submittedName>
        <fullName evidence="2">Uncharacterized protein</fullName>
    </submittedName>
</protein>
<dbReference type="AlphaFoldDB" id="A0A7S2IFW4"/>
<feature type="region of interest" description="Disordered" evidence="1">
    <location>
        <begin position="65"/>
        <end position="92"/>
    </location>
</feature>